<name>A0ABX2TKY8_9PROT</name>
<evidence type="ECO:0000313" key="2">
    <source>
        <dbReference type="Proteomes" id="UP000584642"/>
    </source>
</evidence>
<dbReference type="EMBL" id="JABFDB010000051">
    <property type="protein sequence ID" value="NYZ25031.1"/>
    <property type="molecule type" value="Genomic_DNA"/>
</dbReference>
<accession>A0ABX2TKY8</accession>
<evidence type="ECO:0000313" key="1">
    <source>
        <dbReference type="EMBL" id="NYZ25031.1"/>
    </source>
</evidence>
<organism evidence="1 2">
    <name type="scientific">Azospirillum oleiclasticum</name>
    <dbReference type="NCBI Taxonomy" id="2735135"/>
    <lineage>
        <taxon>Bacteria</taxon>
        <taxon>Pseudomonadati</taxon>
        <taxon>Pseudomonadota</taxon>
        <taxon>Alphaproteobacteria</taxon>
        <taxon>Rhodospirillales</taxon>
        <taxon>Azospirillaceae</taxon>
        <taxon>Azospirillum</taxon>
    </lineage>
</organism>
<keyword evidence="2" id="KW-1185">Reference proteome</keyword>
<gene>
    <name evidence="1" type="ORF">HND93_35455</name>
</gene>
<dbReference type="RefSeq" id="WP_180286801.1">
    <property type="nucleotide sequence ID" value="NZ_JABFDB010000051.1"/>
</dbReference>
<proteinExistence type="predicted"/>
<dbReference type="Proteomes" id="UP000584642">
    <property type="component" value="Unassembled WGS sequence"/>
</dbReference>
<reference evidence="1 2" key="1">
    <citation type="submission" date="2020-05" db="EMBL/GenBank/DDBJ databases">
        <title>Azospirillum oleiclasticum sp. nov, a nitrogen-fixing and heavy crude oil-emulsifying bacterium isolated from the crude oil of Yumen Oilfield.</title>
        <authorList>
            <person name="Wu D."/>
            <person name="Cai M."/>
            <person name="Zhang X."/>
        </authorList>
    </citation>
    <scope>NUCLEOTIDE SEQUENCE [LARGE SCALE GENOMIC DNA]</scope>
    <source>
        <strain evidence="1 2">ROY-1-1-2</strain>
    </source>
</reference>
<sequence length="364" mass="38432">MSATPTAAPLPYEALVAEFQDGLLNALRGHGASQEFLEMWVPDEDPVLGILNMVESAETAGCPEIAVRVRLDTLPAARHAELEGLLAGLGIATVRTEQGGDTALVTVAALGAGSALQHLHPALRAGVQRRLAAIGHEGTLPETAGLLRVVAADGPAELAVLVDPATHVVEKARHNQGRGPVERALLDALCAAVEGTPVDDAADHGPIRALADLADADAPRPVPGILHPVNADPAFGPVLRLAHHLRDEYRARGTLAERYNEFDLPPSTGWTLLGADARAARVTEGIAGFLAAAGQPDDAMALLRIDDDLHGHPVRVVVTFGAGVAAGDKPDLMRALERHLKRSVEGTLQLYHEQRRDENSIRRL</sequence>
<protein>
    <submittedName>
        <fullName evidence="1">Uncharacterized protein</fullName>
    </submittedName>
</protein>
<comment type="caution">
    <text evidence="1">The sequence shown here is derived from an EMBL/GenBank/DDBJ whole genome shotgun (WGS) entry which is preliminary data.</text>
</comment>